<keyword evidence="4" id="KW-0676">Redox-active center</keyword>
<keyword evidence="3" id="KW-1015">Disulfide bond</keyword>
<evidence type="ECO:0000313" key="6">
    <source>
        <dbReference type="EMBL" id="MCP9761351.1"/>
    </source>
</evidence>
<evidence type="ECO:0000256" key="3">
    <source>
        <dbReference type="ARBA" id="ARBA00023157"/>
    </source>
</evidence>
<dbReference type="EMBL" id="RJUF01000001">
    <property type="protein sequence ID" value="MCP9761351.1"/>
    <property type="molecule type" value="Genomic_DNA"/>
</dbReference>
<evidence type="ECO:0000256" key="1">
    <source>
        <dbReference type="ARBA" id="ARBA00004196"/>
    </source>
</evidence>
<dbReference type="InterPro" id="IPR013766">
    <property type="entry name" value="Thioredoxin_domain"/>
</dbReference>
<dbReference type="Gene3D" id="3.40.30.10">
    <property type="entry name" value="Glutaredoxin"/>
    <property type="match status" value="1"/>
</dbReference>
<dbReference type="AlphaFoldDB" id="A0AAE3GZN7"/>
<name>A0AAE3GZN7_9BACT</name>
<comment type="subcellular location">
    <subcellularLocation>
        <location evidence="1">Cell envelope</location>
    </subcellularLocation>
</comment>
<dbReference type="InterPro" id="IPR036249">
    <property type="entry name" value="Thioredoxin-like_sf"/>
</dbReference>
<dbReference type="PANTHER" id="PTHR42852">
    <property type="entry name" value="THIOL:DISULFIDE INTERCHANGE PROTEIN DSBE"/>
    <property type="match status" value="1"/>
</dbReference>
<evidence type="ECO:0000256" key="4">
    <source>
        <dbReference type="ARBA" id="ARBA00023284"/>
    </source>
</evidence>
<comment type="caution">
    <text evidence="6">The sequence shown here is derived from an EMBL/GenBank/DDBJ whole genome shotgun (WGS) entry which is preliminary data.</text>
</comment>
<dbReference type="PROSITE" id="PS51352">
    <property type="entry name" value="THIOREDOXIN_2"/>
    <property type="match status" value="1"/>
</dbReference>
<sequence length="451" mass="53136">MKLFLTILLFSSLIGQSTKGSQILIKFEGQVKASSELSVFYSKNLEEKIVAFSQKNVGDADISFELDNTHAKFYYFQIGKSAILLKVKEKDKITLFYDGENNIWDIKKENDEYFEKAKVFIGYKSPKWKDSSSFVRYHIDFMDSLGLDPSNKRKIYTSDQSFLRRRFFNLYVDRVSGYKLFKFPDTEQSAETNYVEDWANLAQIDYRQSNYYELETIRRYIVYHLPVIYKNLKVTKPNFAQLLVAGETWINSLEIDENLKIYMLGDLIQYMAKFNLPLDVTTQNSLENFCIANPNSSHFDFIQGFLKQKQSLSTQKFEINAVNLNNEKFEVKKYSEKIILIDFWATWCAPCFAANPYIEKIKAKYQGKVKVIKISIDDNWVHWERFVRDKDGNIDDNYILTKESFESEIKKFNLVSVPRYWIVRNDGKVINMEAPRPMQDELDNYLKKLLE</sequence>
<dbReference type="GO" id="GO:0017004">
    <property type="term" value="P:cytochrome complex assembly"/>
    <property type="evidence" value="ECO:0007669"/>
    <property type="project" value="UniProtKB-KW"/>
</dbReference>
<dbReference type="PANTHER" id="PTHR42852:SF6">
    <property type="entry name" value="THIOL:DISULFIDE INTERCHANGE PROTEIN DSBE"/>
    <property type="match status" value="1"/>
</dbReference>
<proteinExistence type="predicted"/>
<dbReference type="SUPFAM" id="SSF52833">
    <property type="entry name" value="Thioredoxin-like"/>
    <property type="match status" value="1"/>
</dbReference>
<keyword evidence="7" id="KW-1185">Reference proteome</keyword>
<accession>A0AAE3GZN7</accession>
<evidence type="ECO:0000256" key="2">
    <source>
        <dbReference type="ARBA" id="ARBA00022748"/>
    </source>
</evidence>
<reference evidence="6 7" key="1">
    <citation type="submission" date="2018-11" db="EMBL/GenBank/DDBJ databases">
        <title>Novel bacteria species description.</title>
        <authorList>
            <person name="Han J.-H."/>
        </authorList>
    </citation>
    <scope>NUCLEOTIDE SEQUENCE [LARGE SCALE GENOMIC DNA]</scope>
    <source>
        <strain evidence="6 7">KCTC23259</strain>
    </source>
</reference>
<dbReference type="CDD" id="cd02966">
    <property type="entry name" value="TlpA_like_family"/>
    <property type="match status" value="1"/>
</dbReference>
<organism evidence="6 7">
    <name type="scientific">Lacihabitans soyangensis</name>
    <dbReference type="NCBI Taxonomy" id="869394"/>
    <lineage>
        <taxon>Bacteria</taxon>
        <taxon>Pseudomonadati</taxon>
        <taxon>Bacteroidota</taxon>
        <taxon>Cytophagia</taxon>
        <taxon>Cytophagales</taxon>
        <taxon>Leadbetterellaceae</taxon>
        <taxon>Lacihabitans</taxon>
    </lineage>
</organism>
<protein>
    <submittedName>
        <fullName evidence="6">TlpA family protein disulfide reductase</fullName>
    </submittedName>
</protein>
<dbReference type="InterPro" id="IPR050553">
    <property type="entry name" value="Thioredoxin_ResA/DsbE_sf"/>
</dbReference>
<dbReference type="Pfam" id="PF00085">
    <property type="entry name" value="Thioredoxin"/>
    <property type="match status" value="1"/>
</dbReference>
<gene>
    <name evidence="6" type="ORF">EGI31_00175</name>
</gene>
<evidence type="ECO:0000313" key="7">
    <source>
        <dbReference type="Proteomes" id="UP001204144"/>
    </source>
</evidence>
<dbReference type="RefSeq" id="WP_255035085.1">
    <property type="nucleotide sequence ID" value="NZ_RJUF01000001.1"/>
</dbReference>
<keyword evidence="2" id="KW-0201">Cytochrome c-type biogenesis</keyword>
<dbReference type="Proteomes" id="UP001204144">
    <property type="component" value="Unassembled WGS sequence"/>
</dbReference>
<feature type="domain" description="Thioredoxin" evidence="5">
    <location>
        <begin position="310"/>
        <end position="451"/>
    </location>
</feature>
<evidence type="ECO:0000259" key="5">
    <source>
        <dbReference type="PROSITE" id="PS51352"/>
    </source>
</evidence>
<dbReference type="GO" id="GO:0030313">
    <property type="term" value="C:cell envelope"/>
    <property type="evidence" value="ECO:0007669"/>
    <property type="project" value="UniProtKB-SubCell"/>
</dbReference>